<feature type="transmembrane region" description="Helical" evidence="1">
    <location>
        <begin position="12"/>
        <end position="29"/>
    </location>
</feature>
<gene>
    <name evidence="2" type="ORF">QRX41_06250</name>
</gene>
<evidence type="ECO:0008006" key="4">
    <source>
        <dbReference type="Google" id="ProtNLM"/>
    </source>
</evidence>
<protein>
    <recommendedName>
        <fullName evidence="4">Sodium:proton antiporter</fullName>
    </recommendedName>
</protein>
<comment type="caution">
    <text evidence="2">The sequence shown here is derived from an EMBL/GenBank/DDBJ whole genome shotgun (WGS) entry which is preliminary data.</text>
</comment>
<reference evidence="3" key="2">
    <citation type="submission" date="2023-07" db="EMBL/GenBank/DDBJ databases">
        <title>Bifidobacterium spp. in honeybee.</title>
        <authorList>
            <person name="Olofsson T."/>
        </authorList>
    </citation>
    <scope>NUCLEOTIDE SEQUENCE [LARGE SCALE GENOMIC DNA]</scope>
    <source>
        <strain evidence="3">H1HS16N</strain>
    </source>
</reference>
<evidence type="ECO:0000256" key="1">
    <source>
        <dbReference type="SAM" id="Phobius"/>
    </source>
</evidence>
<feature type="transmembrane region" description="Helical" evidence="1">
    <location>
        <begin position="35"/>
        <end position="55"/>
    </location>
</feature>
<keyword evidence="3" id="KW-1185">Reference proteome</keyword>
<name>A0ABU3KGJ1_9BIFI</name>
<evidence type="ECO:0000313" key="2">
    <source>
        <dbReference type="EMBL" id="MDT7509724.1"/>
    </source>
</evidence>
<accession>A0ABU3KGJ1</accession>
<sequence>MIRWRMERKGSLWTALVCSLVGLAIYLASSMTGYLAGKGLSAVVIVCTLLAWVCLAPVELARLDGGQSTVASIRSLAAEVLLLIAFAVFAMSRVRLAADVYFIPVNYPPSEQTALNWSIVGVVGYAVAIVAVIVRFCGKPRPVAIPADSGAKV</sequence>
<evidence type="ECO:0000313" key="3">
    <source>
        <dbReference type="Proteomes" id="UP001529481"/>
    </source>
</evidence>
<dbReference type="RefSeq" id="WP_313839401.1">
    <property type="nucleotide sequence ID" value="NZ_JASTZZ010000004.1"/>
</dbReference>
<feature type="transmembrane region" description="Helical" evidence="1">
    <location>
        <begin position="76"/>
        <end position="94"/>
    </location>
</feature>
<organism evidence="2 3">
    <name type="scientific">Bifidobacterium kimbladii</name>
    <dbReference type="NCBI Taxonomy" id="1293826"/>
    <lineage>
        <taxon>Bacteria</taxon>
        <taxon>Bacillati</taxon>
        <taxon>Actinomycetota</taxon>
        <taxon>Actinomycetes</taxon>
        <taxon>Bifidobacteriales</taxon>
        <taxon>Bifidobacteriaceae</taxon>
        <taxon>Bifidobacterium</taxon>
    </lineage>
</organism>
<keyword evidence="1" id="KW-0812">Transmembrane</keyword>
<feature type="transmembrane region" description="Helical" evidence="1">
    <location>
        <begin position="114"/>
        <end position="134"/>
    </location>
</feature>
<reference evidence="2 3" key="1">
    <citation type="submission" date="2023-06" db="EMBL/GenBank/DDBJ databases">
        <authorList>
            <person name="Pascarelli S."/>
        </authorList>
    </citation>
    <scope>NUCLEOTIDE SEQUENCE [LARGE SCALE GENOMIC DNA]</scope>
    <source>
        <strain evidence="2 3">H1HS16N</strain>
    </source>
</reference>
<dbReference type="Proteomes" id="UP001529481">
    <property type="component" value="Unassembled WGS sequence"/>
</dbReference>
<keyword evidence="1" id="KW-1133">Transmembrane helix</keyword>
<dbReference type="EMBL" id="JASTZZ010000004">
    <property type="protein sequence ID" value="MDT7509724.1"/>
    <property type="molecule type" value="Genomic_DNA"/>
</dbReference>
<keyword evidence="1" id="KW-0472">Membrane</keyword>
<proteinExistence type="predicted"/>